<dbReference type="AlphaFoldDB" id="Q0FLP7"/>
<dbReference type="Proteomes" id="UP000006230">
    <property type="component" value="Unassembled WGS sequence"/>
</dbReference>
<organism evidence="1 2">
    <name type="scientific">Salipiger bermudensis (strain DSM 26914 / JCM 13377 / KCTC 12554 / HTCC2601)</name>
    <name type="common">Pelagibaca bermudensis</name>
    <dbReference type="NCBI Taxonomy" id="314265"/>
    <lineage>
        <taxon>Bacteria</taxon>
        <taxon>Pseudomonadati</taxon>
        <taxon>Pseudomonadota</taxon>
        <taxon>Alphaproteobacteria</taxon>
        <taxon>Rhodobacterales</taxon>
        <taxon>Roseobacteraceae</taxon>
        <taxon>Salipiger</taxon>
    </lineage>
</organism>
<sequence length="58" mass="6516">MTDRAAIERIRSAKGQERKAITEAAIRAIREWQDTGEAELPMQRLARAVHDATSPDRA</sequence>
<reference evidence="1 2" key="1">
    <citation type="journal article" date="2010" name="J. Bacteriol.">
        <title>Genome sequences of Pelagibaca bermudensis HTCC2601T and Maritimibacter alkaliphilus HTCC2654T, the type strains of two marine Roseobacter genera.</title>
        <authorList>
            <person name="Thrash J.C."/>
            <person name="Cho J.C."/>
            <person name="Ferriera S."/>
            <person name="Johnson J."/>
            <person name="Vergin K.L."/>
            <person name="Giovannoni S.J."/>
        </authorList>
    </citation>
    <scope>NUCLEOTIDE SEQUENCE [LARGE SCALE GENOMIC DNA]</scope>
    <source>
        <strain evidence="2">DSM 26914 / JCM 13377 / KCTC 12554 / HTCC2601</strain>
    </source>
</reference>
<protein>
    <submittedName>
        <fullName evidence="1">Uncharacterized protein</fullName>
    </submittedName>
</protein>
<evidence type="ECO:0000313" key="2">
    <source>
        <dbReference type="Proteomes" id="UP000006230"/>
    </source>
</evidence>
<evidence type="ECO:0000313" key="1">
    <source>
        <dbReference type="EMBL" id="EAU45051.1"/>
    </source>
</evidence>
<dbReference type="HOGENOM" id="CLU_2975247_0_0_5"/>
<accession>Q0FLP7</accession>
<dbReference type="EMBL" id="AATQ01000032">
    <property type="protein sequence ID" value="EAU45051.1"/>
    <property type="molecule type" value="Genomic_DNA"/>
</dbReference>
<dbReference type="RefSeq" id="WP_007799830.1">
    <property type="nucleotide sequence ID" value="NZ_DS022276.1"/>
</dbReference>
<comment type="caution">
    <text evidence="1">The sequence shown here is derived from an EMBL/GenBank/DDBJ whole genome shotgun (WGS) entry which is preliminary data.</text>
</comment>
<dbReference type="STRING" id="314265.R2601_22731"/>
<keyword evidence="2" id="KW-1185">Reference proteome</keyword>
<proteinExistence type="predicted"/>
<name>Q0FLP7_SALBH</name>
<gene>
    <name evidence="1" type="ORF">R2601_22731</name>
</gene>